<comment type="catalytic activity">
    <reaction evidence="5">
        <text>L-seryl-[protein] + ATP = O-phospho-L-seryl-[protein] + ADP + H(+)</text>
        <dbReference type="Rhea" id="RHEA:17989"/>
        <dbReference type="Rhea" id="RHEA-COMP:9863"/>
        <dbReference type="Rhea" id="RHEA-COMP:11604"/>
        <dbReference type="ChEBI" id="CHEBI:15378"/>
        <dbReference type="ChEBI" id="CHEBI:29999"/>
        <dbReference type="ChEBI" id="CHEBI:30616"/>
        <dbReference type="ChEBI" id="CHEBI:83421"/>
        <dbReference type="ChEBI" id="CHEBI:456216"/>
        <dbReference type="EC" id="2.7.11.1"/>
    </reaction>
</comment>
<keyword evidence="3" id="KW-0675">Receptor</keyword>
<evidence type="ECO:0000256" key="4">
    <source>
        <dbReference type="ARBA" id="ARBA00047899"/>
    </source>
</evidence>
<evidence type="ECO:0000256" key="3">
    <source>
        <dbReference type="ARBA" id="ARBA00023170"/>
    </source>
</evidence>
<proteinExistence type="predicted"/>
<evidence type="ECO:0000313" key="6">
    <source>
        <dbReference type="EMBL" id="RLN39477.1"/>
    </source>
</evidence>
<evidence type="ECO:0000256" key="1">
    <source>
        <dbReference type="ARBA" id="ARBA00004479"/>
    </source>
</evidence>
<accession>A0A3L6TGK4</accession>
<dbReference type="EC" id="2.7.11.1" evidence="2"/>
<sequence>MGPLTVFDGSTSVWHTHDARSDEHSIQETLQLVDQGDMRILEKGRELAWKASDEPRAAQHCGMHGVLAAYLLLSAT</sequence>
<gene>
    <name evidence="6" type="ORF">C2845_PM01G09060</name>
</gene>
<evidence type="ECO:0000313" key="7">
    <source>
        <dbReference type="Proteomes" id="UP000275267"/>
    </source>
</evidence>
<reference evidence="7" key="1">
    <citation type="journal article" date="2019" name="Nat. Commun.">
        <title>The genome of broomcorn millet.</title>
        <authorList>
            <person name="Zou C."/>
            <person name="Miki D."/>
            <person name="Li D."/>
            <person name="Tang Q."/>
            <person name="Xiao L."/>
            <person name="Rajput S."/>
            <person name="Deng P."/>
            <person name="Jia W."/>
            <person name="Huang R."/>
            <person name="Zhang M."/>
            <person name="Sun Y."/>
            <person name="Hu J."/>
            <person name="Fu X."/>
            <person name="Schnable P.S."/>
            <person name="Li F."/>
            <person name="Zhang H."/>
            <person name="Feng B."/>
            <person name="Zhu X."/>
            <person name="Liu R."/>
            <person name="Schnable J.C."/>
            <person name="Zhu J.-K."/>
            <person name="Zhang H."/>
        </authorList>
    </citation>
    <scope>NUCLEOTIDE SEQUENCE [LARGE SCALE GENOMIC DNA]</scope>
</reference>
<protein>
    <recommendedName>
        <fullName evidence="2">non-specific serine/threonine protein kinase</fullName>
        <ecNumber evidence="2">2.7.11.1</ecNumber>
    </recommendedName>
</protein>
<comment type="catalytic activity">
    <reaction evidence="4">
        <text>L-threonyl-[protein] + ATP = O-phospho-L-threonyl-[protein] + ADP + H(+)</text>
        <dbReference type="Rhea" id="RHEA:46608"/>
        <dbReference type="Rhea" id="RHEA-COMP:11060"/>
        <dbReference type="Rhea" id="RHEA-COMP:11605"/>
        <dbReference type="ChEBI" id="CHEBI:15378"/>
        <dbReference type="ChEBI" id="CHEBI:30013"/>
        <dbReference type="ChEBI" id="CHEBI:30616"/>
        <dbReference type="ChEBI" id="CHEBI:61977"/>
        <dbReference type="ChEBI" id="CHEBI:456216"/>
        <dbReference type="EC" id="2.7.11.1"/>
    </reaction>
</comment>
<dbReference type="GO" id="GO:0004674">
    <property type="term" value="F:protein serine/threonine kinase activity"/>
    <property type="evidence" value="ECO:0007669"/>
    <property type="project" value="UniProtKB-EC"/>
</dbReference>
<dbReference type="STRING" id="4540.A0A3L6TGK4"/>
<dbReference type="SUPFAM" id="SSF51110">
    <property type="entry name" value="alpha-D-mannose-specific plant lectins"/>
    <property type="match status" value="1"/>
</dbReference>
<dbReference type="OrthoDB" id="687840at2759"/>
<evidence type="ECO:0000256" key="5">
    <source>
        <dbReference type="ARBA" id="ARBA00048679"/>
    </source>
</evidence>
<dbReference type="InterPro" id="IPR036426">
    <property type="entry name" value="Bulb-type_lectin_dom_sf"/>
</dbReference>
<dbReference type="PANTHER" id="PTHR36481:SF2">
    <property type="entry name" value="EXPRESSED PROTEIN"/>
    <property type="match status" value="1"/>
</dbReference>
<comment type="caution">
    <text evidence="6">The sequence shown here is derived from an EMBL/GenBank/DDBJ whole genome shotgun (WGS) entry which is preliminary data.</text>
</comment>
<dbReference type="PANTHER" id="PTHR36481">
    <property type="entry name" value="EXPRESSED PROTEIN"/>
    <property type="match status" value="1"/>
</dbReference>
<dbReference type="AlphaFoldDB" id="A0A3L6TGK4"/>
<dbReference type="GO" id="GO:0016020">
    <property type="term" value="C:membrane"/>
    <property type="evidence" value="ECO:0007669"/>
    <property type="project" value="UniProtKB-SubCell"/>
</dbReference>
<dbReference type="Proteomes" id="UP000275267">
    <property type="component" value="Unassembled WGS sequence"/>
</dbReference>
<comment type="subcellular location">
    <subcellularLocation>
        <location evidence="1">Membrane</location>
        <topology evidence="1">Single-pass type I membrane protein</topology>
    </subcellularLocation>
</comment>
<evidence type="ECO:0000256" key="2">
    <source>
        <dbReference type="ARBA" id="ARBA00012513"/>
    </source>
</evidence>
<organism evidence="6 7">
    <name type="scientific">Panicum miliaceum</name>
    <name type="common">Proso millet</name>
    <name type="synonym">Broomcorn millet</name>
    <dbReference type="NCBI Taxonomy" id="4540"/>
    <lineage>
        <taxon>Eukaryota</taxon>
        <taxon>Viridiplantae</taxon>
        <taxon>Streptophyta</taxon>
        <taxon>Embryophyta</taxon>
        <taxon>Tracheophyta</taxon>
        <taxon>Spermatophyta</taxon>
        <taxon>Magnoliopsida</taxon>
        <taxon>Liliopsida</taxon>
        <taxon>Poales</taxon>
        <taxon>Poaceae</taxon>
        <taxon>PACMAD clade</taxon>
        <taxon>Panicoideae</taxon>
        <taxon>Panicodae</taxon>
        <taxon>Paniceae</taxon>
        <taxon>Panicinae</taxon>
        <taxon>Panicum</taxon>
        <taxon>Panicum sect. Panicum</taxon>
    </lineage>
</organism>
<name>A0A3L6TGK4_PANMI</name>
<keyword evidence="7" id="KW-1185">Reference proteome</keyword>
<dbReference type="EMBL" id="PQIB02000001">
    <property type="protein sequence ID" value="RLN39477.1"/>
    <property type="molecule type" value="Genomic_DNA"/>
</dbReference>